<keyword evidence="3" id="KW-0479">Metal-binding</keyword>
<dbReference type="EMBL" id="CP043450">
    <property type="protein sequence ID" value="QEM11020.1"/>
    <property type="molecule type" value="Genomic_DNA"/>
</dbReference>
<feature type="domain" description="Peptidase M4" evidence="9">
    <location>
        <begin position="109"/>
        <end position="191"/>
    </location>
</feature>
<dbReference type="InterPro" id="IPR052759">
    <property type="entry name" value="Metalloprotease_M4"/>
</dbReference>
<keyword evidence="5 8" id="KW-0862">Zinc</keyword>
<dbReference type="InterPro" id="IPR027268">
    <property type="entry name" value="Peptidase_M4/M1_CTD_sf"/>
</dbReference>
<dbReference type="AlphaFoldDB" id="A0A5C1I102"/>
<feature type="active site" evidence="7">
    <location>
        <position position="184"/>
    </location>
</feature>
<organism evidence="11 12">
    <name type="scientific">Mucilaginibacter rubeus</name>
    <dbReference type="NCBI Taxonomy" id="2027860"/>
    <lineage>
        <taxon>Bacteria</taxon>
        <taxon>Pseudomonadati</taxon>
        <taxon>Bacteroidota</taxon>
        <taxon>Sphingobacteriia</taxon>
        <taxon>Sphingobacteriales</taxon>
        <taxon>Sphingobacteriaceae</taxon>
        <taxon>Mucilaginibacter</taxon>
    </lineage>
</organism>
<sequence>MKKGQLTLSHDHCGCTCFIVPEKILKKLSRDEKLTDQERKYFADAAKFESEWRKSRDFRTQMSLTAQKILPSGLQALPIVPPAVTVYDCQHHNTIPGVSIPNPQLSTDQTCTRAFNETTGVDKFYQSVFGRNSIDNAGMAMISSIHYSVNYNNAFWNGGQMTYGDGDGNIFLDFTKGNDVIGHELTHGVTQYSLGLSYTDEAGGLNESISDVFGSMFRQWEKNQDVNAADWLIGSDIMGPGAAARGYTCLRDMAKPGAAHCLSPQPDNYSKYKKGMDPHESSGIPNLAFYKAATAIGGNSWTITGRIWYQSLTGFGASPNMSMKQFANRTRSVAKSMFAGQKAVKTAIDKAWKAVGL</sequence>
<reference evidence="11" key="1">
    <citation type="submission" date="2019-08" db="EMBL/GenBank/DDBJ databases">
        <title>Comparative genome analysis confer to the adaptation heavy metal polluted environment.</title>
        <authorList>
            <person name="Li Y."/>
        </authorList>
    </citation>
    <scope>NUCLEOTIDE SEQUENCE [LARGE SCALE GENOMIC DNA]</scope>
    <source>
        <strain evidence="11">P1</strain>
    </source>
</reference>
<dbReference type="PRINTS" id="PR00730">
    <property type="entry name" value="THERMOLYSIN"/>
</dbReference>
<dbReference type="Pfam" id="PF01447">
    <property type="entry name" value="Peptidase_M4"/>
    <property type="match status" value="1"/>
</dbReference>
<comment type="subcellular location">
    <subcellularLocation>
        <location evidence="8">Secreted</location>
    </subcellularLocation>
</comment>
<comment type="function">
    <text evidence="8">Extracellular zinc metalloprotease.</text>
</comment>
<gene>
    <name evidence="11" type="ORF">DEO27_013645</name>
</gene>
<evidence type="ECO:0000313" key="12">
    <source>
        <dbReference type="Proteomes" id="UP000251402"/>
    </source>
</evidence>
<dbReference type="RefSeq" id="WP_112574406.1">
    <property type="nucleotide sequence ID" value="NZ_CP043450.1"/>
</dbReference>
<accession>A0A5C1I102</accession>
<dbReference type="SUPFAM" id="SSF55486">
    <property type="entry name" value="Metalloproteases ('zincins'), catalytic domain"/>
    <property type="match status" value="1"/>
</dbReference>
<dbReference type="GO" id="GO:0005576">
    <property type="term" value="C:extracellular region"/>
    <property type="evidence" value="ECO:0007669"/>
    <property type="project" value="UniProtKB-SubCell"/>
</dbReference>
<dbReference type="PANTHER" id="PTHR43579">
    <property type="match status" value="1"/>
</dbReference>
<dbReference type="Proteomes" id="UP000251402">
    <property type="component" value="Chromosome"/>
</dbReference>
<keyword evidence="2 8" id="KW-0645">Protease</keyword>
<evidence type="ECO:0000256" key="1">
    <source>
        <dbReference type="ARBA" id="ARBA00009388"/>
    </source>
</evidence>
<dbReference type="KEGG" id="mrub:DEO27_013645"/>
<keyword evidence="4 8" id="KW-0378">Hydrolase</keyword>
<dbReference type="GO" id="GO:0006508">
    <property type="term" value="P:proteolysis"/>
    <property type="evidence" value="ECO:0007669"/>
    <property type="project" value="UniProtKB-KW"/>
</dbReference>
<dbReference type="Gene3D" id="3.10.170.10">
    <property type="match status" value="1"/>
</dbReference>
<dbReference type="InterPro" id="IPR023612">
    <property type="entry name" value="Peptidase_M4"/>
</dbReference>
<feature type="active site" description="Proton donor" evidence="7">
    <location>
        <position position="279"/>
    </location>
</feature>
<proteinExistence type="inferred from homology"/>
<dbReference type="InterPro" id="IPR013856">
    <property type="entry name" value="Peptidase_M4_domain"/>
</dbReference>
<evidence type="ECO:0000256" key="8">
    <source>
        <dbReference type="RuleBase" id="RU366073"/>
    </source>
</evidence>
<comment type="cofactor">
    <cofactor evidence="8">
        <name>Zn(2+)</name>
        <dbReference type="ChEBI" id="CHEBI:29105"/>
    </cofactor>
</comment>
<protein>
    <recommendedName>
        <fullName evidence="8">Neutral metalloproteinase</fullName>
        <ecNumber evidence="8">3.4.24.-</ecNumber>
    </recommendedName>
</protein>
<dbReference type="Gene3D" id="1.10.390.10">
    <property type="entry name" value="Neutral Protease Domain 2"/>
    <property type="match status" value="1"/>
</dbReference>
<evidence type="ECO:0000256" key="3">
    <source>
        <dbReference type="ARBA" id="ARBA00022723"/>
    </source>
</evidence>
<keyword evidence="8" id="KW-0964">Secreted</keyword>
<evidence type="ECO:0000256" key="5">
    <source>
        <dbReference type="ARBA" id="ARBA00022833"/>
    </source>
</evidence>
<dbReference type="InterPro" id="IPR001570">
    <property type="entry name" value="Peptidase_M4_C_domain"/>
</dbReference>
<dbReference type="CDD" id="cd09597">
    <property type="entry name" value="M4_TLP"/>
    <property type="match status" value="1"/>
</dbReference>
<evidence type="ECO:0000256" key="6">
    <source>
        <dbReference type="ARBA" id="ARBA00023049"/>
    </source>
</evidence>
<evidence type="ECO:0000256" key="2">
    <source>
        <dbReference type="ARBA" id="ARBA00022670"/>
    </source>
</evidence>
<evidence type="ECO:0000313" key="11">
    <source>
        <dbReference type="EMBL" id="QEM11020.1"/>
    </source>
</evidence>
<keyword evidence="12" id="KW-1185">Reference proteome</keyword>
<dbReference type="OrthoDB" id="291295at2"/>
<dbReference type="GO" id="GO:0046872">
    <property type="term" value="F:metal ion binding"/>
    <property type="evidence" value="ECO:0007669"/>
    <property type="project" value="UniProtKB-UniRule"/>
</dbReference>
<dbReference type="EC" id="3.4.24.-" evidence="8"/>
<evidence type="ECO:0000259" key="10">
    <source>
        <dbReference type="Pfam" id="PF02868"/>
    </source>
</evidence>
<keyword evidence="6 8" id="KW-0482">Metalloprotease</keyword>
<evidence type="ECO:0000259" key="9">
    <source>
        <dbReference type="Pfam" id="PF01447"/>
    </source>
</evidence>
<dbReference type="Pfam" id="PF02868">
    <property type="entry name" value="Peptidase_M4_C"/>
    <property type="match status" value="1"/>
</dbReference>
<evidence type="ECO:0000256" key="4">
    <source>
        <dbReference type="ARBA" id="ARBA00022801"/>
    </source>
</evidence>
<dbReference type="GO" id="GO:0004222">
    <property type="term" value="F:metalloendopeptidase activity"/>
    <property type="evidence" value="ECO:0007669"/>
    <property type="project" value="UniProtKB-UniRule"/>
</dbReference>
<dbReference type="PANTHER" id="PTHR43579:SF1">
    <property type="entry name" value="NEUTRAL METALLOPROTEINASE"/>
    <property type="match status" value="1"/>
</dbReference>
<comment type="similarity">
    <text evidence="1 8">Belongs to the peptidase M4 family.</text>
</comment>
<evidence type="ECO:0000256" key="7">
    <source>
        <dbReference type="PIRSR" id="PIRSR623612-1"/>
    </source>
</evidence>
<name>A0A5C1I102_9SPHI</name>
<feature type="domain" description="Peptidase M4 C-terminal" evidence="10">
    <location>
        <begin position="195"/>
        <end position="356"/>
    </location>
</feature>